<sequence>MGPVEVVVISFPDGRPMSAIVPLLAELTAGGAIRIADAVIARKGPGDDVMVTDIEDDIMPLWSSLNPSPRPLLSGSDAALVAGGLDPSSSALVLAIEQVWAESLERVAADSGGQLELHVRVGADVANAAALVDS</sequence>
<accession>A0A841APF5</accession>
<comment type="caution">
    <text evidence="1">The sequence shown here is derived from an EMBL/GenBank/DDBJ whole genome shotgun (WGS) entry which is preliminary data.</text>
</comment>
<proteinExistence type="predicted"/>
<dbReference type="Pfam" id="PF19850">
    <property type="entry name" value="DUF6325"/>
    <property type="match status" value="1"/>
</dbReference>
<evidence type="ECO:0000313" key="1">
    <source>
        <dbReference type="EMBL" id="MBB5843473.1"/>
    </source>
</evidence>
<name>A0A841APF5_9MICO</name>
<dbReference type="Proteomes" id="UP000536685">
    <property type="component" value="Unassembled WGS sequence"/>
</dbReference>
<organism evidence="1 2">
    <name type="scientific">Conyzicola lurida</name>
    <dbReference type="NCBI Taxonomy" id="1172621"/>
    <lineage>
        <taxon>Bacteria</taxon>
        <taxon>Bacillati</taxon>
        <taxon>Actinomycetota</taxon>
        <taxon>Actinomycetes</taxon>
        <taxon>Micrococcales</taxon>
        <taxon>Microbacteriaceae</taxon>
        <taxon>Conyzicola</taxon>
    </lineage>
</organism>
<protein>
    <submittedName>
        <fullName evidence="1">Uncharacterized protein</fullName>
    </submittedName>
</protein>
<dbReference type="InterPro" id="IPR046288">
    <property type="entry name" value="DUF6325"/>
</dbReference>
<keyword evidence="2" id="KW-1185">Reference proteome</keyword>
<reference evidence="1 2" key="1">
    <citation type="submission" date="2020-08" db="EMBL/GenBank/DDBJ databases">
        <title>Sequencing the genomes of 1000 actinobacteria strains.</title>
        <authorList>
            <person name="Klenk H.-P."/>
        </authorList>
    </citation>
    <scope>NUCLEOTIDE SEQUENCE [LARGE SCALE GENOMIC DNA]</scope>
    <source>
        <strain evidence="1 2">DSM 105784</strain>
    </source>
</reference>
<dbReference type="AlphaFoldDB" id="A0A841APF5"/>
<dbReference type="RefSeq" id="WP_184236261.1">
    <property type="nucleotide sequence ID" value="NZ_JACHMJ010000001.1"/>
</dbReference>
<gene>
    <name evidence="1" type="ORF">HD599_001796</name>
</gene>
<evidence type="ECO:0000313" key="2">
    <source>
        <dbReference type="Proteomes" id="UP000536685"/>
    </source>
</evidence>
<dbReference type="EMBL" id="JACHMJ010000001">
    <property type="protein sequence ID" value="MBB5843473.1"/>
    <property type="molecule type" value="Genomic_DNA"/>
</dbReference>